<evidence type="ECO:0000313" key="3">
    <source>
        <dbReference type="Proteomes" id="UP000829685"/>
    </source>
</evidence>
<keyword evidence="3" id="KW-1185">Reference proteome</keyword>
<sequence length="163" mass="18140">MRPTSLLLAAAVLVVGNPFPGADTSLEAADMGTLCTTNPCKNKDNNHSKKNLWAVSFFDQGQCWGDSDATLSSHKPNSKCFKYNDGIGHELKSITFKHPRGDPDCLWGCDNCKINVYYPPKGEKADCCDEHKVKRDWTQKDVGKCIDIEPPKDARVRYKIDCS</sequence>
<protein>
    <recommendedName>
        <fullName evidence="4">Secreted protein</fullName>
    </recommendedName>
</protein>
<organism evidence="2 3">
    <name type="scientific">Neoarthrinium moseri</name>
    <dbReference type="NCBI Taxonomy" id="1658444"/>
    <lineage>
        <taxon>Eukaryota</taxon>
        <taxon>Fungi</taxon>
        <taxon>Dikarya</taxon>
        <taxon>Ascomycota</taxon>
        <taxon>Pezizomycotina</taxon>
        <taxon>Sordariomycetes</taxon>
        <taxon>Xylariomycetidae</taxon>
        <taxon>Amphisphaeriales</taxon>
        <taxon>Apiosporaceae</taxon>
        <taxon>Neoarthrinium</taxon>
    </lineage>
</organism>
<accession>A0A9P9WQU2</accession>
<keyword evidence="1" id="KW-0732">Signal</keyword>
<gene>
    <name evidence="2" type="ORF">JX265_004489</name>
</gene>
<name>A0A9P9WQU2_9PEZI</name>
<dbReference type="EMBL" id="JAFIMR010000008">
    <property type="protein sequence ID" value="KAI1875431.1"/>
    <property type="molecule type" value="Genomic_DNA"/>
</dbReference>
<evidence type="ECO:0008006" key="4">
    <source>
        <dbReference type="Google" id="ProtNLM"/>
    </source>
</evidence>
<dbReference type="AlphaFoldDB" id="A0A9P9WQU2"/>
<feature type="signal peptide" evidence="1">
    <location>
        <begin position="1"/>
        <end position="16"/>
    </location>
</feature>
<comment type="caution">
    <text evidence="2">The sequence shown here is derived from an EMBL/GenBank/DDBJ whole genome shotgun (WGS) entry which is preliminary data.</text>
</comment>
<proteinExistence type="predicted"/>
<reference evidence="2" key="1">
    <citation type="submission" date="2021-03" db="EMBL/GenBank/DDBJ databases">
        <title>Revisited historic fungal species revealed as producer of novel bioactive compounds through whole genome sequencing and comparative genomics.</title>
        <authorList>
            <person name="Vignolle G.A."/>
            <person name="Hochenegger N."/>
            <person name="Mach R.L."/>
            <person name="Mach-Aigner A.R."/>
            <person name="Javad Rahimi M."/>
            <person name="Salim K.A."/>
            <person name="Chan C.M."/>
            <person name="Lim L.B.L."/>
            <person name="Cai F."/>
            <person name="Druzhinina I.S."/>
            <person name="U'Ren J.M."/>
            <person name="Derntl C."/>
        </authorList>
    </citation>
    <scope>NUCLEOTIDE SEQUENCE</scope>
    <source>
        <strain evidence="2">TUCIM 5799</strain>
    </source>
</reference>
<evidence type="ECO:0000313" key="2">
    <source>
        <dbReference type="EMBL" id="KAI1875431.1"/>
    </source>
</evidence>
<dbReference type="OrthoDB" id="10384749at2759"/>
<dbReference type="Proteomes" id="UP000829685">
    <property type="component" value="Unassembled WGS sequence"/>
</dbReference>
<evidence type="ECO:0000256" key="1">
    <source>
        <dbReference type="SAM" id="SignalP"/>
    </source>
</evidence>
<feature type="chain" id="PRO_5040494589" description="Secreted protein" evidence="1">
    <location>
        <begin position="17"/>
        <end position="163"/>
    </location>
</feature>